<feature type="domain" description="Cytochrome b5 heme-binding" evidence="4">
    <location>
        <begin position="132"/>
        <end position="229"/>
    </location>
</feature>
<comment type="caution">
    <text evidence="5">The sequence shown here is derived from an EMBL/GenBank/DDBJ whole genome shotgun (WGS) entry which is preliminary data.</text>
</comment>
<feature type="compositionally biased region" description="Basic and acidic residues" evidence="2">
    <location>
        <begin position="272"/>
        <end position="284"/>
    </location>
</feature>
<evidence type="ECO:0000313" key="6">
    <source>
        <dbReference type="Proteomes" id="UP000663850"/>
    </source>
</evidence>
<dbReference type="AlphaFoldDB" id="A0A8H3D237"/>
<dbReference type="GO" id="GO:0012505">
    <property type="term" value="C:endomembrane system"/>
    <property type="evidence" value="ECO:0007669"/>
    <property type="project" value="TreeGrafter"/>
</dbReference>
<reference evidence="5" key="1">
    <citation type="submission" date="2021-01" db="EMBL/GenBank/DDBJ databases">
        <authorList>
            <person name="Kaushik A."/>
        </authorList>
    </citation>
    <scope>NUCLEOTIDE SEQUENCE</scope>
    <source>
        <strain evidence="5">Type strain: AG8-Rh-89/</strain>
    </source>
</reference>
<dbReference type="InterPro" id="IPR036400">
    <property type="entry name" value="Cyt_B5-like_heme/steroid_sf"/>
</dbReference>
<accession>A0A8H3D237</accession>
<feature type="region of interest" description="Disordered" evidence="2">
    <location>
        <begin position="1"/>
        <end position="81"/>
    </location>
</feature>
<evidence type="ECO:0000256" key="1">
    <source>
        <dbReference type="ARBA" id="ARBA00038357"/>
    </source>
</evidence>
<dbReference type="InterPro" id="IPR050577">
    <property type="entry name" value="MAPR/NEUFC/NENF-like"/>
</dbReference>
<dbReference type="FunFam" id="3.10.120.10:FF:000003">
    <property type="entry name" value="membrane-associated progesterone receptor component 1"/>
    <property type="match status" value="1"/>
</dbReference>
<dbReference type="Proteomes" id="UP000663850">
    <property type="component" value="Unassembled WGS sequence"/>
</dbReference>
<evidence type="ECO:0000259" key="4">
    <source>
        <dbReference type="SMART" id="SM01117"/>
    </source>
</evidence>
<feature type="region of interest" description="Disordered" evidence="2">
    <location>
        <begin position="262"/>
        <end position="284"/>
    </location>
</feature>
<proteinExistence type="inferred from homology"/>
<organism evidence="5 6">
    <name type="scientific">Rhizoctonia solani</name>
    <dbReference type="NCBI Taxonomy" id="456999"/>
    <lineage>
        <taxon>Eukaryota</taxon>
        <taxon>Fungi</taxon>
        <taxon>Dikarya</taxon>
        <taxon>Basidiomycota</taxon>
        <taxon>Agaricomycotina</taxon>
        <taxon>Agaricomycetes</taxon>
        <taxon>Cantharellales</taxon>
        <taxon>Ceratobasidiaceae</taxon>
        <taxon>Rhizoctonia</taxon>
    </lineage>
</organism>
<evidence type="ECO:0000256" key="3">
    <source>
        <dbReference type="SAM" id="Phobius"/>
    </source>
</evidence>
<dbReference type="Pfam" id="PF00173">
    <property type="entry name" value="Cyt-b5"/>
    <property type="match status" value="1"/>
</dbReference>
<comment type="similarity">
    <text evidence="1">Belongs to the cytochrome b5 family. MAPR subfamily.</text>
</comment>
<dbReference type="SMART" id="SM01117">
    <property type="entry name" value="Cyt-b5"/>
    <property type="match status" value="1"/>
</dbReference>
<protein>
    <recommendedName>
        <fullName evidence="4">Cytochrome b5 heme-binding domain-containing protein</fullName>
    </recommendedName>
</protein>
<dbReference type="EMBL" id="CAJMWZ010005124">
    <property type="protein sequence ID" value="CAE6500988.1"/>
    <property type="molecule type" value="Genomic_DNA"/>
</dbReference>
<keyword evidence="3" id="KW-1133">Transmembrane helix</keyword>
<feature type="compositionally biased region" description="Basic and acidic residues" evidence="2">
    <location>
        <begin position="14"/>
        <end position="28"/>
    </location>
</feature>
<feature type="transmembrane region" description="Helical" evidence="3">
    <location>
        <begin position="92"/>
        <end position="114"/>
    </location>
</feature>
<dbReference type="PANTHER" id="PTHR10281:SF76">
    <property type="entry name" value="CALCUTTA CUP-RELATED"/>
    <property type="match status" value="1"/>
</dbReference>
<dbReference type="GO" id="GO:0020037">
    <property type="term" value="F:heme binding"/>
    <property type="evidence" value="ECO:0007669"/>
    <property type="project" value="UniProtKB-ARBA"/>
</dbReference>
<dbReference type="SUPFAM" id="SSF55856">
    <property type="entry name" value="Cytochrome b5-like heme/steroid binding domain"/>
    <property type="match status" value="1"/>
</dbReference>
<dbReference type="GO" id="GO:0016020">
    <property type="term" value="C:membrane"/>
    <property type="evidence" value="ECO:0007669"/>
    <property type="project" value="TreeGrafter"/>
</dbReference>
<name>A0A8H3D237_9AGAM</name>
<evidence type="ECO:0000313" key="5">
    <source>
        <dbReference type="EMBL" id="CAE6500988.1"/>
    </source>
</evidence>
<keyword evidence="3" id="KW-0812">Transmembrane</keyword>
<evidence type="ECO:0000256" key="2">
    <source>
        <dbReference type="SAM" id="MobiDB-lite"/>
    </source>
</evidence>
<dbReference type="Gene3D" id="3.10.120.10">
    <property type="entry name" value="Cytochrome b5-like heme/steroid binding domain"/>
    <property type="match status" value="1"/>
</dbReference>
<sequence length="284" mass="31902">MSDKPAEVQPEEQVFDRDGNLKLRDSKGRLVSQKKANQPYLAYQKHREEEAKRAEEKAERKRLRAETIARGEDPGPDRDSENWSLWDVVKTVLVIVGLIALTGQLVTGSLVWGAKGRVVDVKSWWPTQKTMFSEAQLAKFDGSDPLRPVYIAIDGDVYDVSEGRRIYGPGGSYHTFAGRDAARAYTTGCFQTHLTHDLRGLNDKELRSLAHWKSFFAKHERYKHIGWVKHDPIDPNTPPPVHCDEERAATDRAEAAKAAAVRGAVPLPVKEGNSKHAEKAKEEL</sequence>
<dbReference type="PANTHER" id="PTHR10281">
    <property type="entry name" value="MEMBRANE-ASSOCIATED PROGESTERONE RECEPTOR COMPONENT-RELATED"/>
    <property type="match status" value="1"/>
</dbReference>
<feature type="compositionally biased region" description="Basic and acidic residues" evidence="2">
    <location>
        <begin position="45"/>
        <end position="81"/>
    </location>
</feature>
<gene>
    <name evidence="5" type="ORF">RDB_LOCUS95149</name>
</gene>
<keyword evidence="3" id="KW-0472">Membrane</keyword>
<dbReference type="InterPro" id="IPR001199">
    <property type="entry name" value="Cyt_B5-like_heme/steroid-bd"/>
</dbReference>